<organism evidence="2 3">
    <name type="scientific">Methanomassiliicoccus intestinalis (strain Issoire-Mx1)</name>
    <dbReference type="NCBI Taxonomy" id="1295009"/>
    <lineage>
        <taxon>Archaea</taxon>
        <taxon>Methanobacteriati</taxon>
        <taxon>Thermoplasmatota</taxon>
        <taxon>Thermoplasmata</taxon>
        <taxon>Methanomassiliicoccales</taxon>
        <taxon>Methanomassiliicoccaceae</taxon>
        <taxon>Methanomassiliicoccus</taxon>
    </lineage>
</organism>
<dbReference type="EMBL" id="CP005934">
    <property type="protein sequence ID" value="AGN25760.1"/>
    <property type="molecule type" value="Genomic_DNA"/>
</dbReference>
<dbReference type="STRING" id="1295009.MMINT_03710"/>
<accession>R9T4X8</accession>
<dbReference type="InParanoid" id="R9T4X8"/>
<dbReference type="AlphaFoldDB" id="R9T4X8"/>
<name>R9T4X8_METII</name>
<sequence length="180" mass="20876">MHILISKDVHVSWKRTVKVMIGHLGFSYVGFIFLLCLLIPNLIWASKQTAYDHEHYNEHKVFLIFERVGQILVFCTALIFKDLNLQNWSMWSWWLIFAIISMIMYECWWLCYFKSARNLADLYSSFLGIPVAGATLPVIAFLMLGIYGKVIWLVIASVIFGIGHIGLHLEHRNEIKIVDG</sequence>
<feature type="transmembrane region" description="Helical" evidence="1">
    <location>
        <begin position="125"/>
        <end position="144"/>
    </location>
</feature>
<keyword evidence="3" id="KW-1185">Reference proteome</keyword>
<proteinExistence type="predicted"/>
<feature type="transmembrane region" description="Helical" evidence="1">
    <location>
        <begin position="150"/>
        <end position="167"/>
    </location>
</feature>
<evidence type="ECO:0000313" key="2">
    <source>
        <dbReference type="EMBL" id="AGN25760.1"/>
    </source>
</evidence>
<reference evidence="2 3" key="1">
    <citation type="journal article" date="2013" name="Genome Announc.">
        <title>Genome sequence of 'Candidatus Methanomassiliicoccus intestinalis' Issoire-Mx1, a third thermoplasmatales-related methanogenic archaeon from human feces.</title>
        <authorList>
            <person name="Borrel G."/>
            <person name="Harris H.M."/>
            <person name="Parisot N."/>
            <person name="Gaci N."/>
            <person name="Tottey W."/>
            <person name="Mihajlovski A."/>
            <person name="Deane J."/>
            <person name="Gribaldo S."/>
            <person name="Bardot O."/>
            <person name="Peyretaillade E."/>
            <person name="Peyret P."/>
            <person name="O'Toole P.W."/>
            <person name="Brugere J.F."/>
        </authorList>
    </citation>
    <scope>NUCLEOTIDE SEQUENCE [LARGE SCALE GENOMIC DNA]</scope>
    <source>
        <strain evidence="2 3">Issoire-Mx1</strain>
    </source>
</reference>
<keyword evidence="1" id="KW-0812">Transmembrane</keyword>
<protein>
    <submittedName>
        <fullName evidence="2">Uncharacterized protein</fullName>
    </submittedName>
</protein>
<feature type="transmembrane region" description="Helical" evidence="1">
    <location>
        <begin position="20"/>
        <end position="40"/>
    </location>
</feature>
<gene>
    <name evidence="2" type="ORF">MMINT_03710</name>
</gene>
<dbReference type="KEGG" id="mer:MMINT_03710"/>
<evidence type="ECO:0000256" key="1">
    <source>
        <dbReference type="SAM" id="Phobius"/>
    </source>
</evidence>
<feature type="transmembrane region" description="Helical" evidence="1">
    <location>
        <begin position="61"/>
        <end position="80"/>
    </location>
</feature>
<feature type="transmembrane region" description="Helical" evidence="1">
    <location>
        <begin position="92"/>
        <end position="113"/>
    </location>
</feature>
<evidence type="ECO:0000313" key="3">
    <source>
        <dbReference type="Proteomes" id="UP000014070"/>
    </source>
</evidence>
<keyword evidence="1" id="KW-1133">Transmembrane helix</keyword>
<dbReference type="HOGENOM" id="CLU_142121_0_0_2"/>
<dbReference type="OrthoDB" id="78323at2157"/>
<keyword evidence="1" id="KW-0472">Membrane</keyword>
<dbReference type="Proteomes" id="UP000014070">
    <property type="component" value="Chromosome"/>
</dbReference>